<dbReference type="PANTHER" id="PTHR33993:SF14">
    <property type="entry name" value="GB|AAF24581.1"/>
    <property type="match status" value="1"/>
</dbReference>
<dbReference type="EMBL" id="LSRP01000001">
    <property type="protein sequence ID" value="OJG01580.1"/>
    <property type="molecule type" value="Genomic_DNA"/>
</dbReference>
<feature type="domain" description="VOC" evidence="1">
    <location>
        <begin position="126"/>
        <end position="243"/>
    </location>
</feature>
<evidence type="ECO:0000313" key="2">
    <source>
        <dbReference type="EMBL" id="OJG01580.1"/>
    </source>
</evidence>
<dbReference type="OrthoDB" id="9793039at2"/>
<dbReference type="Pfam" id="PF00903">
    <property type="entry name" value="Glyoxalase"/>
    <property type="match status" value="2"/>
</dbReference>
<reference evidence="2 3" key="1">
    <citation type="submission" date="2016-02" db="EMBL/GenBank/DDBJ databases">
        <title>Genome sequencing of a beta-galactosidase producing bacteria Rhizobium sp. 59.</title>
        <authorList>
            <person name="Wang D."/>
            <person name="Kot W."/>
            <person name="Qin Y."/>
            <person name="Hansen L."/>
            <person name="Naqvi K."/>
            <person name="Rensing C."/>
        </authorList>
    </citation>
    <scope>NUCLEOTIDE SEQUENCE [LARGE SCALE GENOMIC DNA]</scope>
    <source>
        <strain evidence="2 3">59</strain>
    </source>
</reference>
<dbReference type="InterPro" id="IPR004360">
    <property type="entry name" value="Glyas_Fos-R_dOase_dom"/>
</dbReference>
<gene>
    <name evidence="2" type="ORF">AX760_00095</name>
</gene>
<dbReference type="SUPFAM" id="SSF54593">
    <property type="entry name" value="Glyoxalase/Bleomycin resistance protein/Dihydroxybiphenyl dioxygenase"/>
    <property type="match status" value="2"/>
</dbReference>
<dbReference type="InterPro" id="IPR037523">
    <property type="entry name" value="VOC_core"/>
</dbReference>
<feature type="domain" description="VOC" evidence="1">
    <location>
        <begin position="1"/>
        <end position="110"/>
    </location>
</feature>
<protein>
    <submittedName>
        <fullName evidence="2">Glyoxalase</fullName>
    </submittedName>
</protein>
<dbReference type="InterPro" id="IPR029068">
    <property type="entry name" value="Glyas_Bleomycin-R_OHBP_Dase"/>
</dbReference>
<name>A0A657M314_9HYPH</name>
<dbReference type="InterPro" id="IPR052164">
    <property type="entry name" value="Anthracycline_SecMetBiosynth"/>
</dbReference>
<accession>A0A657M314</accession>
<comment type="caution">
    <text evidence="2">The sequence shown here is derived from an EMBL/GenBank/DDBJ whole genome shotgun (WGS) entry which is preliminary data.</text>
</comment>
<dbReference type="Proteomes" id="UP000182661">
    <property type="component" value="Unassembled WGS sequence"/>
</dbReference>
<organism evidence="2 3">
    <name type="scientific">Pararhizobium antarcticum</name>
    <dbReference type="NCBI Taxonomy" id="1798805"/>
    <lineage>
        <taxon>Bacteria</taxon>
        <taxon>Pseudomonadati</taxon>
        <taxon>Pseudomonadota</taxon>
        <taxon>Alphaproteobacteria</taxon>
        <taxon>Hyphomicrobiales</taxon>
        <taxon>Rhizobiaceae</taxon>
        <taxon>Rhizobium/Agrobacterium group</taxon>
        <taxon>Pararhizobium</taxon>
    </lineage>
</organism>
<dbReference type="Gene3D" id="3.10.180.10">
    <property type="entry name" value="2,3-Dihydroxybiphenyl 1,2-Dioxygenase, domain 1"/>
    <property type="match status" value="2"/>
</dbReference>
<keyword evidence="3" id="KW-1185">Reference proteome</keyword>
<dbReference type="CDD" id="cd07247">
    <property type="entry name" value="SgaA_N_like"/>
    <property type="match status" value="2"/>
</dbReference>
<dbReference type="AlphaFoldDB" id="A0A657M314"/>
<evidence type="ECO:0000259" key="1">
    <source>
        <dbReference type="PROSITE" id="PS51819"/>
    </source>
</evidence>
<evidence type="ECO:0000313" key="3">
    <source>
        <dbReference type="Proteomes" id="UP000182661"/>
    </source>
</evidence>
<dbReference type="PROSITE" id="PS51819">
    <property type="entry name" value="VOC"/>
    <property type="match status" value="2"/>
</dbReference>
<proteinExistence type="predicted"/>
<dbReference type="PANTHER" id="PTHR33993">
    <property type="entry name" value="GLYOXALASE-RELATED"/>
    <property type="match status" value="1"/>
</dbReference>
<sequence length="245" mass="26147">MTTDLTAATNFYTEVVGWRAADSGMAGFDYTLVYTGEQRVAGLMSMPEDAPPGMPPCWVGYIGVADIDRTVADLFEKGAAIIEQPRDIPGVGRFAVIADPHGAVFSLFSTDDGDMGPQLPPGSNGQVGWNELMAGDLDSAWSFYSSAFGWTRDMAVDMGGMGLYQTFGVDGGPAFGGMMTKPKDIPAPPHWGYYFTVDAIEAAAERVKAHGGQVLMGPMEVPGSSWIINCIDPQGAHFNLVSMKR</sequence>
<dbReference type="RefSeq" id="WP_071831018.1">
    <property type="nucleotide sequence ID" value="NZ_LSRP01000001.1"/>
</dbReference>